<feature type="non-terminal residue" evidence="1">
    <location>
        <position position="1"/>
    </location>
</feature>
<accession>A0A815WG37</accession>
<name>A0A815WG37_ADIRI</name>
<reference evidence="1" key="1">
    <citation type="submission" date="2021-02" db="EMBL/GenBank/DDBJ databases">
        <authorList>
            <person name="Nowell W R."/>
        </authorList>
    </citation>
    <scope>NUCLEOTIDE SEQUENCE</scope>
</reference>
<comment type="caution">
    <text evidence="1">The sequence shown here is derived from an EMBL/GenBank/DDBJ whole genome shotgun (WGS) entry which is preliminary data.</text>
</comment>
<gene>
    <name evidence="1" type="ORF">EDS130_LOCUS45622</name>
</gene>
<protein>
    <submittedName>
        <fullName evidence="1">Uncharacterized protein</fullName>
    </submittedName>
</protein>
<evidence type="ECO:0000313" key="1">
    <source>
        <dbReference type="EMBL" id="CAF1545471.1"/>
    </source>
</evidence>
<sequence length="30" mass="3444">MKLWRDKAKQSSPAQLTHNIVPLDIQQVPT</sequence>
<dbReference type="Proteomes" id="UP000663852">
    <property type="component" value="Unassembled WGS sequence"/>
</dbReference>
<organism evidence="1 2">
    <name type="scientific">Adineta ricciae</name>
    <name type="common">Rotifer</name>
    <dbReference type="NCBI Taxonomy" id="249248"/>
    <lineage>
        <taxon>Eukaryota</taxon>
        <taxon>Metazoa</taxon>
        <taxon>Spiralia</taxon>
        <taxon>Gnathifera</taxon>
        <taxon>Rotifera</taxon>
        <taxon>Eurotatoria</taxon>
        <taxon>Bdelloidea</taxon>
        <taxon>Adinetida</taxon>
        <taxon>Adinetidae</taxon>
        <taxon>Adineta</taxon>
    </lineage>
</organism>
<dbReference type="AlphaFoldDB" id="A0A815WG37"/>
<dbReference type="EMBL" id="CAJNOJ010001179">
    <property type="protein sequence ID" value="CAF1545471.1"/>
    <property type="molecule type" value="Genomic_DNA"/>
</dbReference>
<proteinExistence type="predicted"/>
<evidence type="ECO:0000313" key="2">
    <source>
        <dbReference type="Proteomes" id="UP000663852"/>
    </source>
</evidence>